<dbReference type="Pfam" id="PF22263">
    <property type="entry name" value="DUF6951"/>
    <property type="match status" value="1"/>
</dbReference>
<accession>W0FQ60</accession>
<dbReference type="AlphaFoldDB" id="W0FQ60"/>
<protein>
    <submittedName>
        <fullName evidence="1">Uncharacterized protein</fullName>
    </submittedName>
</protein>
<proteinExistence type="predicted"/>
<reference evidence="1" key="1">
    <citation type="journal article" date="2013" name="PLoS ONE">
        <title>Metagenomic insights into the carbohydrate-active enzymes carried by the microorganisms adhering to solid digesta in the rumen of cows.</title>
        <authorList>
            <person name="Wang L."/>
            <person name="Hatem A."/>
            <person name="Catalyurek U.V."/>
            <person name="Morrison M."/>
            <person name="Yu Z."/>
        </authorList>
    </citation>
    <scope>NUCLEOTIDE SEQUENCE</scope>
</reference>
<dbReference type="InterPro" id="IPR054227">
    <property type="entry name" value="DUF6951"/>
</dbReference>
<organism evidence="1">
    <name type="scientific">uncultured bacterium Contig1772</name>
    <dbReference type="NCBI Taxonomy" id="1393512"/>
    <lineage>
        <taxon>Bacteria</taxon>
        <taxon>environmental samples</taxon>
    </lineage>
</organism>
<dbReference type="EMBL" id="KC246821">
    <property type="protein sequence ID" value="AHF25140.1"/>
    <property type="molecule type" value="Genomic_DNA"/>
</dbReference>
<evidence type="ECO:0000313" key="1">
    <source>
        <dbReference type="EMBL" id="AHF25140.1"/>
    </source>
</evidence>
<name>W0FQ60_9BACT</name>
<sequence length="106" mass="11601">MTTRVVIEPGICHLTCSVTAELVDDDELEVDVTTGCESIRGMFDELGCTFDSFEVCLQKPGSGPFFDYAREHFPVHVSCPAICGIIKAMEVEAKLALPEDASIRFV</sequence>